<gene>
    <name evidence="2" type="ORF">WMY93_029636</name>
</gene>
<evidence type="ECO:0000313" key="2">
    <source>
        <dbReference type="EMBL" id="KAK7881227.1"/>
    </source>
</evidence>
<dbReference type="InterPro" id="IPR046803">
    <property type="entry name" value="DNAPKcs_CC1-2"/>
</dbReference>
<dbReference type="Proteomes" id="UP001460270">
    <property type="component" value="Unassembled WGS sequence"/>
</dbReference>
<feature type="domain" description="DNA-dependent protein kinase catalytic subunit CC1/2" evidence="1">
    <location>
        <begin position="2"/>
        <end position="158"/>
    </location>
</feature>
<proteinExistence type="predicted"/>
<accession>A0AAW0MQ23</accession>
<dbReference type="Pfam" id="PF20502">
    <property type="entry name" value="DNAPKcs_CC1-2"/>
    <property type="match status" value="1"/>
</dbReference>
<dbReference type="AlphaFoldDB" id="A0AAW0MQ23"/>
<evidence type="ECO:0000259" key="1">
    <source>
        <dbReference type="Pfam" id="PF20502"/>
    </source>
</evidence>
<dbReference type="EMBL" id="JBBPFD010000022">
    <property type="protein sequence ID" value="KAK7881227.1"/>
    <property type="molecule type" value="Genomic_DNA"/>
</dbReference>
<keyword evidence="3" id="KW-1185">Reference proteome</keyword>
<reference evidence="3" key="1">
    <citation type="submission" date="2024-04" db="EMBL/GenBank/DDBJ databases">
        <title>Salinicola lusitanus LLJ914,a marine bacterium isolated from the Okinawa Trough.</title>
        <authorList>
            <person name="Li J."/>
        </authorList>
    </citation>
    <scope>NUCLEOTIDE SEQUENCE [LARGE SCALE GENOMIC DNA]</scope>
</reference>
<evidence type="ECO:0000313" key="3">
    <source>
        <dbReference type="Proteomes" id="UP001460270"/>
    </source>
</evidence>
<name>A0AAW0MQ23_9GOBI</name>
<organism evidence="2 3">
    <name type="scientific">Mugilogobius chulae</name>
    <name type="common">yellowstripe goby</name>
    <dbReference type="NCBI Taxonomy" id="88201"/>
    <lineage>
        <taxon>Eukaryota</taxon>
        <taxon>Metazoa</taxon>
        <taxon>Chordata</taxon>
        <taxon>Craniata</taxon>
        <taxon>Vertebrata</taxon>
        <taxon>Euteleostomi</taxon>
        <taxon>Actinopterygii</taxon>
        <taxon>Neopterygii</taxon>
        <taxon>Teleostei</taxon>
        <taxon>Neoteleostei</taxon>
        <taxon>Acanthomorphata</taxon>
        <taxon>Gobiaria</taxon>
        <taxon>Gobiiformes</taxon>
        <taxon>Gobioidei</taxon>
        <taxon>Gobiidae</taxon>
        <taxon>Gobionellinae</taxon>
        <taxon>Mugilogobius</taxon>
    </lineage>
</organism>
<sequence>MALVVCEPSSVGFNMADVEVMNNLPEVCVPLLKALMSSPYQTRVESSLRAKISRKSVEDLCAVDFYDSESLKHPRSDGNTSLFVQTNPQSWFPQLCTAQPGIAPGEDRSALPSLNVNTKRLADGLLQLGFSLSQQSEQLVDLLLNTIMLSVPISGSQATTS</sequence>
<protein>
    <recommendedName>
        <fullName evidence="1">DNA-dependent protein kinase catalytic subunit CC1/2 domain-containing protein</fullName>
    </recommendedName>
</protein>
<comment type="caution">
    <text evidence="2">The sequence shown here is derived from an EMBL/GenBank/DDBJ whole genome shotgun (WGS) entry which is preliminary data.</text>
</comment>